<keyword evidence="2 9" id="KW-0378">Hydrolase</keyword>
<feature type="domain" description="UvrD-like helicase ATP-binding" evidence="10">
    <location>
        <begin position="8"/>
        <end position="294"/>
    </location>
</feature>
<evidence type="ECO:0000256" key="2">
    <source>
        <dbReference type="ARBA" id="ARBA00022801"/>
    </source>
</evidence>
<dbReference type="PANTHER" id="PTHR11070:SF46">
    <property type="entry name" value="ATP-DEPENDENT DNA HELICASE HMI1, MITOCHONDRIAL"/>
    <property type="match status" value="1"/>
</dbReference>
<dbReference type="GO" id="GO:0000725">
    <property type="term" value="P:recombinational repair"/>
    <property type="evidence" value="ECO:0007669"/>
    <property type="project" value="TreeGrafter"/>
</dbReference>
<evidence type="ECO:0000256" key="1">
    <source>
        <dbReference type="ARBA" id="ARBA00022741"/>
    </source>
</evidence>
<dbReference type="Gene3D" id="3.40.50.300">
    <property type="entry name" value="P-loop containing nucleotide triphosphate hydrolases"/>
    <property type="match status" value="2"/>
</dbReference>
<evidence type="ECO:0000259" key="10">
    <source>
        <dbReference type="PROSITE" id="PS51198"/>
    </source>
</evidence>
<evidence type="ECO:0000256" key="4">
    <source>
        <dbReference type="ARBA" id="ARBA00022840"/>
    </source>
</evidence>
<organism evidence="12 13">
    <name type="scientific">Maudiozyma exigua</name>
    <name type="common">Yeast</name>
    <name type="synonym">Kazachstania exigua</name>
    <dbReference type="NCBI Taxonomy" id="34358"/>
    <lineage>
        <taxon>Eukaryota</taxon>
        <taxon>Fungi</taxon>
        <taxon>Dikarya</taxon>
        <taxon>Ascomycota</taxon>
        <taxon>Saccharomycotina</taxon>
        <taxon>Saccharomycetes</taxon>
        <taxon>Saccharomycetales</taxon>
        <taxon>Saccharomycetaceae</taxon>
        <taxon>Maudiozyma</taxon>
    </lineage>
</organism>
<dbReference type="OrthoDB" id="1470711at2759"/>
<dbReference type="EC" id="5.6.2.4" evidence="7"/>
<dbReference type="GO" id="GO:0005524">
    <property type="term" value="F:ATP binding"/>
    <property type="evidence" value="ECO:0007669"/>
    <property type="project" value="UniProtKB-UniRule"/>
</dbReference>
<dbReference type="Gene3D" id="1.10.486.10">
    <property type="entry name" value="PCRA, domain 4"/>
    <property type="match status" value="1"/>
</dbReference>
<keyword evidence="13" id="KW-1185">Reference proteome</keyword>
<dbReference type="InterPro" id="IPR014017">
    <property type="entry name" value="DNA_helicase_UvrD-like_C"/>
</dbReference>
<feature type="binding site" evidence="9">
    <location>
        <begin position="29"/>
        <end position="36"/>
    </location>
    <ligand>
        <name>ATP</name>
        <dbReference type="ChEBI" id="CHEBI:30616"/>
    </ligand>
</feature>
<dbReference type="InterPro" id="IPR027417">
    <property type="entry name" value="P-loop_NTPase"/>
</dbReference>
<sequence>MNNDAQVTSSQRAVIEYPYSPCTTIKVIAGPGSGKTFTLLQKIHHLIKHEDITPQEILILSLTNKAVDNIKTKLLGIFRSLDTNESDGGHHQDIVDNIDVFTIHGLANKLVVEHEGIINIIEQNGWRGLLKLVTSEFWGTKKISSPTAKNLEMLLKDYKIKKINSKNETFHDNITSLTEIIDIMETCKVLTNDDLILKASKYLNETSTIESEFLHKVKNQYKVILIDEFQDLYPTLLPIIKEVCRNKQLIMFGDTNQSIYGFLGSNEEFMRELDTIHDKESHKTLHLYDNFRSNPEIIDVCKEISSHPVHNNERADFVMKSNSTIKPQLYNFNNDIEQMAFVVSEVGKLMCTNVKLSDIAILTRTNNHLNAIAEYFENYQIPYNKMVTQPEWLLDSKIQFLFDLLKVVVFAHESIESNSATLDILHRQSDFSVIITLSALRGVGSKSIQNLYSASVKSRLSLWDYIVTVPTTRWPSGISNKNKITEYANILSTLVTDETLWNTQSPLQVIQILSKIAMSLDYSPLKNMSIEESQAFQGNLEKMFEVMKLCSLNQPYDMKLVKWIVETFFENSTDQWSQTMVTQEDKESGKISLSTIHSAKGLEYPIVMLLNSTGDQFPIEKNAFYVGATRARNLLYMININQNKLSPWQEPKIFSNEHFWTYYNKDLRRPIDNIPKILANNSAKYSSLQTRFGLRRYTTSSCTKVLYRLLKHVCK</sequence>
<evidence type="ECO:0000256" key="5">
    <source>
        <dbReference type="ARBA" id="ARBA00023235"/>
    </source>
</evidence>
<dbReference type="EMBL" id="PUHR01000130">
    <property type="protein sequence ID" value="KAG0663583.1"/>
    <property type="molecule type" value="Genomic_DNA"/>
</dbReference>
<name>A0A9P6W609_MAUEX</name>
<keyword evidence="4 9" id="KW-0067">ATP-binding</keyword>
<comment type="catalytic activity">
    <reaction evidence="6">
        <text>Couples ATP hydrolysis with the unwinding of duplex DNA by translocating in the 3'-5' direction.</text>
        <dbReference type="EC" id="5.6.2.4"/>
    </reaction>
</comment>
<keyword evidence="5" id="KW-0413">Isomerase</keyword>
<dbReference type="PROSITE" id="PS51217">
    <property type="entry name" value="UVRD_HELICASE_CTER"/>
    <property type="match status" value="1"/>
</dbReference>
<dbReference type="InterPro" id="IPR000212">
    <property type="entry name" value="DNA_helicase_UvrD/REP"/>
</dbReference>
<evidence type="ECO:0000256" key="3">
    <source>
        <dbReference type="ARBA" id="ARBA00022806"/>
    </source>
</evidence>
<dbReference type="PROSITE" id="PS51198">
    <property type="entry name" value="UVRD_HELICASE_ATP_BIND"/>
    <property type="match status" value="1"/>
</dbReference>
<dbReference type="GO" id="GO:0005634">
    <property type="term" value="C:nucleus"/>
    <property type="evidence" value="ECO:0007669"/>
    <property type="project" value="TreeGrafter"/>
</dbReference>
<gene>
    <name evidence="12" type="primary">HMI1</name>
    <name evidence="12" type="ORF">C6P45_000831</name>
</gene>
<comment type="caution">
    <text evidence="12">The sequence shown here is derived from an EMBL/GenBank/DDBJ whole genome shotgun (WGS) entry which is preliminary data.</text>
</comment>
<dbReference type="GO" id="GO:0016787">
    <property type="term" value="F:hydrolase activity"/>
    <property type="evidence" value="ECO:0007669"/>
    <property type="project" value="UniProtKB-UniRule"/>
</dbReference>
<evidence type="ECO:0000259" key="11">
    <source>
        <dbReference type="PROSITE" id="PS51217"/>
    </source>
</evidence>
<feature type="domain" description="UvrD-like helicase C-terminal" evidence="11">
    <location>
        <begin position="295"/>
        <end position="601"/>
    </location>
</feature>
<dbReference type="Pfam" id="PF13361">
    <property type="entry name" value="UvrD_C"/>
    <property type="match status" value="1"/>
</dbReference>
<evidence type="ECO:0000313" key="13">
    <source>
        <dbReference type="Proteomes" id="UP000750334"/>
    </source>
</evidence>
<dbReference type="Proteomes" id="UP000750334">
    <property type="component" value="Unassembled WGS sequence"/>
</dbReference>
<dbReference type="InterPro" id="IPR014016">
    <property type="entry name" value="UvrD-like_ATP-bd"/>
</dbReference>
<reference evidence="12 13" key="1">
    <citation type="submission" date="2020-11" db="EMBL/GenBank/DDBJ databases">
        <title>Kefir isolates.</title>
        <authorList>
            <person name="Marcisauskas S."/>
            <person name="Kim Y."/>
            <person name="Blasche S."/>
        </authorList>
    </citation>
    <scope>NUCLEOTIDE SEQUENCE [LARGE SCALE GENOMIC DNA]</scope>
    <source>
        <strain evidence="12 13">OG2</strain>
    </source>
</reference>
<accession>A0A9P6W609</accession>
<dbReference type="Pfam" id="PF00580">
    <property type="entry name" value="UvrD-helicase"/>
    <property type="match status" value="1"/>
</dbReference>
<dbReference type="PANTHER" id="PTHR11070">
    <property type="entry name" value="UVRD / RECB / PCRA DNA HELICASE FAMILY MEMBER"/>
    <property type="match status" value="1"/>
</dbReference>
<dbReference type="GO" id="GO:0003677">
    <property type="term" value="F:DNA binding"/>
    <property type="evidence" value="ECO:0007669"/>
    <property type="project" value="InterPro"/>
</dbReference>
<comment type="catalytic activity">
    <reaction evidence="8">
        <text>ATP + H2O = ADP + phosphate + H(+)</text>
        <dbReference type="Rhea" id="RHEA:13065"/>
        <dbReference type="ChEBI" id="CHEBI:15377"/>
        <dbReference type="ChEBI" id="CHEBI:15378"/>
        <dbReference type="ChEBI" id="CHEBI:30616"/>
        <dbReference type="ChEBI" id="CHEBI:43474"/>
        <dbReference type="ChEBI" id="CHEBI:456216"/>
        <dbReference type="EC" id="5.6.2.4"/>
    </reaction>
</comment>
<dbReference type="AlphaFoldDB" id="A0A9P6W609"/>
<dbReference type="GO" id="GO:0043138">
    <property type="term" value="F:3'-5' DNA helicase activity"/>
    <property type="evidence" value="ECO:0007669"/>
    <property type="project" value="UniProtKB-EC"/>
</dbReference>
<evidence type="ECO:0000313" key="12">
    <source>
        <dbReference type="EMBL" id="KAG0663583.1"/>
    </source>
</evidence>
<dbReference type="SUPFAM" id="SSF52540">
    <property type="entry name" value="P-loop containing nucleoside triphosphate hydrolases"/>
    <property type="match status" value="1"/>
</dbReference>
<evidence type="ECO:0000256" key="6">
    <source>
        <dbReference type="ARBA" id="ARBA00034617"/>
    </source>
</evidence>
<proteinExistence type="predicted"/>
<evidence type="ECO:0000256" key="7">
    <source>
        <dbReference type="ARBA" id="ARBA00034808"/>
    </source>
</evidence>
<keyword evidence="3 9" id="KW-0347">Helicase</keyword>
<evidence type="ECO:0000256" key="9">
    <source>
        <dbReference type="PROSITE-ProRule" id="PRU00560"/>
    </source>
</evidence>
<evidence type="ECO:0000256" key="8">
    <source>
        <dbReference type="ARBA" id="ARBA00048988"/>
    </source>
</evidence>
<dbReference type="CDD" id="cd17932">
    <property type="entry name" value="DEXQc_UvrD"/>
    <property type="match status" value="1"/>
</dbReference>
<protein>
    <recommendedName>
        <fullName evidence="7">DNA 3'-5' helicase</fullName>
        <ecNumber evidence="7">5.6.2.4</ecNumber>
    </recommendedName>
</protein>
<keyword evidence="1 9" id="KW-0547">Nucleotide-binding</keyword>